<evidence type="ECO:0000313" key="2">
    <source>
        <dbReference type="Proteomes" id="UP000018144"/>
    </source>
</evidence>
<dbReference type="Proteomes" id="UP000018144">
    <property type="component" value="Unassembled WGS sequence"/>
</dbReference>
<reference evidence="1 2" key="1">
    <citation type="journal article" date="2013" name="PLoS Genet.">
        <title>The genome and development-dependent transcriptomes of Pyronema confluens: a window into fungal evolution.</title>
        <authorList>
            <person name="Traeger S."/>
            <person name="Altegoer F."/>
            <person name="Freitag M."/>
            <person name="Gabaldon T."/>
            <person name="Kempken F."/>
            <person name="Kumar A."/>
            <person name="Marcet-Houben M."/>
            <person name="Poggeler S."/>
            <person name="Stajich J.E."/>
            <person name="Nowrousian M."/>
        </authorList>
    </citation>
    <scope>NUCLEOTIDE SEQUENCE [LARGE SCALE GENOMIC DNA]</scope>
    <source>
        <strain evidence="2">CBS 100304</strain>
        <tissue evidence="1">Vegetative mycelium</tissue>
    </source>
</reference>
<keyword evidence="2" id="KW-1185">Reference proteome</keyword>
<evidence type="ECO:0000313" key="1">
    <source>
        <dbReference type="EMBL" id="CCX29950.1"/>
    </source>
</evidence>
<name>U4LKR3_PYROM</name>
<dbReference type="AlphaFoldDB" id="U4LKR3"/>
<gene>
    <name evidence="1" type="ORF">PCON_07747</name>
</gene>
<dbReference type="EMBL" id="HF935393">
    <property type="protein sequence ID" value="CCX29950.1"/>
    <property type="molecule type" value="Genomic_DNA"/>
</dbReference>
<proteinExistence type="predicted"/>
<organism evidence="1 2">
    <name type="scientific">Pyronema omphalodes (strain CBS 100304)</name>
    <name type="common">Pyronema confluens</name>
    <dbReference type="NCBI Taxonomy" id="1076935"/>
    <lineage>
        <taxon>Eukaryota</taxon>
        <taxon>Fungi</taxon>
        <taxon>Dikarya</taxon>
        <taxon>Ascomycota</taxon>
        <taxon>Pezizomycotina</taxon>
        <taxon>Pezizomycetes</taxon>
        <taxon>Pezizales</taxon>
        <taxon>Pyronemataceae</taxon>
        <taxon>Pyronema</taxon>
    </lineage>
</organism>
<protein>
    <submittedName>
        <fullName evidence="1">Uncharacterized protein</fullName>
    </submittedName>
</protein>
<sequence length="78" mass="8536">MKPSPLLCRAFFFTSHHQLPCRRACSGGDRATLLNPVQMCITPHLLIYPDHSVIDCATLADPPFPASQQAVLSAEMLS</sequence>
<accession>U4LKR3</accession>